<keyword evidence="3 7" id="KW-1003">Cell membrane</keyword>
<feature type="domain" description="Anti sigma-E protein RseA N-terminal" evidence="9">
    <location>
        <begin position="6"/>
        <end position="93"/>
    </location>
</feature>
<dbReference type="PANTHER" id="PTHR38104:SF1">
    <property type="entry name" value="ANTI-SIGMA-E FACTOR RSEA"/>
    <property type="match status" value="1"/>
</dbReference>
<evidence type="ECO:0000259" key="9">
    <source>
        <dbReference type="Pfam" id="PF03872"/>
    </source>
</evidence>
<evidence type="ECO:0000313" key="12">
    <source>
        <dbReference type="Proteomes" id="UP000244441"/>
    </source>
</evidence>
<dbReference type="RefSeq" id="WP_108603108.1">
    <property type="nucleotide sequence ID" value="NZ_CP026604.1"/>
</dbReference>
<dbReference type="Pfam" id="PF03873">
    <property type="entry name" value="RseA_C"/>
    <property type="match status" value="1"/>
</dbReference>
<proteinExistence type="inferred from homology"/>
<dbReference type="SUPFAM" id="SSF89069">
    <property type="entry name" value="N-terminal, cytoplasmic domain of anti-sigmaE factor RseA"/>
    <property type="match status" value="1"/>
</dbReference>
<sequence length="204" mass="22150">MSQKVKQNVSAFVDGQPETAQVIDSLKQDKELEGAFGRYNLIGDVLRNEAPEHIHLDLADSIANAIEKEPVVLAPNAAFAAAVSEQTSHQVQPSTKAKVISFFKPVAQYGIAASFAAALVVGFQAEQVETQEAGFEPVLHTMPLATSLDPVSAESSRTVINPVGIQEQQRRVNSYLLDHSRQLKNRQHAVSEQPQQNPSAQSVQ</sequence>
<dbReference type="CDD" id="cd16328">
    <property type="entry name" value="RseA_N"/>
    <property type="match status" value="1"/>
</dbReference>
<protein>
    <recommendedName>
        <fullName evidence="7">Anti-sigma-E factor RseA</fullName>
    </recommendedName>
    <alternativeName>
        <fullName evidence="7">Regulator of SigE</fullName>
    </alternativeName>
    <alternativeName>
        <fullName evidence="7">Sigma-E anti-sigma factor RseA</fullName>
    </alternativeName>
    <alternativeName>
        <fullName evidence="7">Sigma-E factor negative regulatory protein</fullName>
    </alternativeName>
</protein>
<dbReference type="KEGG" id="cate:C2869_11715"/>
<keyword evidence="7" id="KW-0997">Cell inner membrane</keyword>
<evidence type="ECO:0000256" key="6">
    <source>
        <dbReference type="ARBA" id="ARBA00023136"/>
    </source>
</evidence>
<comment type="subcellular location">
    <subcellularLocation>
        <location evidence="7">Cell inner membrane</location>
    </subcellularLocation>
    <subcellularLocation>
        <location evidence="1">Cell membrane</location>
        <topology evidence="1">Single-pass membrane protein</topology>
    </subcellularLocation>
</comment>
<dbReference type="InterPro" id="IPR036147">
    <property type="entry name" value="Anti-sigma_E_RseA_N_sf"/>
</dbReference>
<evidence type="ECO:0000256" key="4">
    <source>
        <dbReference type="ARBA" id="ARBA00022692"/>
    </source>
</evidence>
<comment type="function">
    <text evidence="7">An anti-sigma factor for extracytoplasmic function (ECF) sigma factor sigma-E (RpoE). ECF sigma factors are held in an inactive form by an anti-sigma factor until released by regulated intramembrane proteolysis (RIP). RIP occurs when an extracytoplasmic signal triggers a concerted proteolytic cascade to transmit information and elicit cellular responses. The membrane-spanning regulatory substrate protein is first cut periplasmically (site-1 protease, S1P, DegS), then within the membrane itself (site-2 protease, S2P, RseP), while cytoplasmic proteases finish degrading the anti-sigma factor, liberating sigma-E.</text>
</comment>
<reference evidence="11 12" key="1">
    <citation type="submission" date="2018-01" db="EMBL/GenBank/DDBJ databases">
        <title>Genome sequence of a Cantenovulum-like bacteria.</title>
        <authorList>
            <person name="Tan W.R."/>
            <person name="Lau N.-S."/>
            <person name="Go F."/>
            <person name="Amirul A.-A.A."/>
        </authorList>
    </citation>
    <scope>NUCLEOTIDE SEQUENCE [LARGE SCALE GENOMIC DNA]</scope>
    <source>
        <strain evidence="11 12">CCB-QB4</strain>
    </source>
</reference>
<dbReference type="Proteomes" id="UP000244441">
    <property type="component" value="Chromosome"/>
</dbReference>
<dbReference type="InterPro" id="IPR005573">
    <property type="entry name" value="Anti-sigma_E_RseA_C"/>
</dbReference>
<dbReference type="GO" id="GO:0016989">
    <property type="term" value="F:sigma factor antagonist activity"/>
    <property type="evidence" value="ECO:0007669"/>
    <property type="project" value="InterPro"/>
</dbReference>
<comment type="similarity">
    <text evidence="2 7">Belongs to the RseA family.</text>
</comment>
<evidence type="ECO:0000313" key="11">
    <source>
        <dbReference type="EMBL" id="AWB67059.1"/>
    </source>
</evidence>
<keyword evidence="12" id="KW-1185">Reference proteome</keyword>
<feature type="domain" description="Anti sigma-E protein RseA C-terminal" evidence="10">
    <location>
        <begin position="136"/>
        <end position="183"/>
    </location>
</feature>
<dbReference type="AlphaFoldDB" id="A0A2S0VS79"/>
<dbReference type="Pfam" id="PF03872">
    <property type="entry name" value="RseA_N"/>
    <property type="match status" value="1"/>
</dbReference>
<dbReference type="OrthoDB" id="6194196at2"/>
<name>A0A2S0VS79_9ALTE</name>
<keyword evidence="6 7" id="KW-0472">Membrane</keyword>
<dbReference type="PIRSF" id="PIRSF016938">
    <property type="entry name" value="RseA"/>
    <property type="match status" value="1"/>
</dbReference>
<dbReference type="InterPro" id="IPR005572">
    <property type="entry name" value="Anti-sigma_E_RseA_N"/>
</dbReference>
<accession>A0A2S0VS79</accession>
<keyword evidence="4" id="KW-0812">Transmembrane</keyword>
<evidence type="ECO:0000256" key="3">
    <source>
        <dbReference type="ARBA" id="ARBA00022475"/>
    </source>
</evidence>
<comment type="subunit">
    <text evidence="7">Interacts 1:1 with ECF RNA polymerase sigma-E (RpoE); this inhibits the interaction of sigma-E with the RNA polymerase catalytic core and leads to a decreased expression of sigma-E-regulated genes. Interacts with RseB.</text>
</comment>
<feature type="region of interest" description="Disordered" evidence="8">
    <location>
        <begin position="183"/>
        <end position="204"/>
    </location>
</feature>
<dbReference type="EMBL" id="CP026604">
    <property type="protein sequence ID" value="AWB67059.1"/>
    <property type="molecule type" value="Genomic_DNA"/>
</dbReference>
<dbReference type="InterPro" id="IPR026279">
    <property type="entry name" value="RseA"/>
</dbReference>
<keyword evidence="5" id="KW-1133">Transmembrane helix</keyword>
<gene>
    <name evidence="11" type="ORF">C2869_11715</name>
</gene>
<evidence type="ECO:0000259" key="10">
    <source>
        <dbReference type="Pfam" id="PF03873"/>
    </source>
</evidence>
<dbReference type="PANTHER" id="PTHR38104">
    <property type="match status" value="1"/>
</dbReference>
<organism evidence="11 12">
    <name type="scientific">Saccharobesus litoralis</name>
    <dbReference type="NCBI Taxonomy" id="2172099"/>
    <lineage>
        <taxon>Bacteria</taxon>
        <taxon>Pseudomonadati</taxon>
        <taxon>Pseudomonadota</taxon>
        <taxon>Gammaproteobacteria</taxon>
        <taxon>Alteromonadales</taxon>
        <taxon>Alteromonadaceae</taxon>
        <taxon>Saccharobesus</taxon>
    </lineage>
</organism>
<dbReference type="GO" id="GO:0005886">
    <property type="term" value="C:plasma membrane"/>
    <property type="evidence" value="ECO:0007669"/>
    <property type="project" value="UniProtKB-SubCell"/>
</dbReference>
<evidence type="ECO:0000256" key="7">
    <source>
        <dbReference type="PIRNR" id="PIRNR016938"/>
    </source>
</evidence>
<dbReference type="Gene3D" id="1.10.10.880">
    <property type="entry name" value="Anti sigma-E protein RseA, N-terminal domain"/>
    <property type="match status" value="1"/>
</dbReference>
<evidence type="ECO:0000256" key="5">
    <source>
        <dbReference type="ARBA" id="ARBA00022989"/>
    </source>
</evidence>
<feature type="compositionally biased region" description="Polar residues" evidence="8">
    <location>
        <begin position="188"/>
        <end position="204"/>
    </location>
</feature>
<evidence type="ECO:0000256" key="8">
    <source>
        <dbReference type="SAM" id="MobiDB-lite"/>
    </source>
</evidence>
<evidence type="ECO:0000256" key="1">
    <source>
        <dbReference type="ARBA" id="ARBA00004162"/>
    </source>
</evidence>
<evidence type="ECO:0000256" key="2">
    <source>
        <dbReference type="ARBA" id="ARBA00005837"/>
    </source>
</evidence>
<dbReference type="InterPro" id="IPR052383">
    <property type="entry name" value="Anti-sigma-E_RseA-like"/>
</dbReference>